<keyword evidence="3" id="KW-1003">Cell membrane</keyword>
<feature type="transmembrane region" description="Helical" evidence="7">
    <location>
        <begin position="29"/>
        <end position="50"/>
    </location>
</feature>
<evidence type="ECO:0000313" key="10">
    <source>
        <dbReference type="Proteomes" id="UP000319769"/>
    </source>
</evidence>
<dbReference type="EMBL" id="VMNW02000006">
    <property type="protein sequence ID" value="KAA9164998.1"/>
    <property type="molecule type" value="Genomic_DNA"/>
</dbReference>
<accession>A0A5N0VH64</accession>
<dbReference type="GO" id="GO:0005886">
    <property type="term" value="C:plasma membrane"/>
    <property type="evidence" value="ECO:0007669"/>
    <property type="project" value="UniProtKB-SubCell"/>
</dbReference>
<dbReference type="OrthoDB" id="9815525at2"/>
<evidence type="ECO:0000313" key="9">
    <source>
        <dbReference type="EMBL" id="KAA9164998.1"/>
    </source>
</evidence>
<feature type="transmembrane region" description="Helical" evidence="7">
    <location>
        <begin position="96"/>
        <end position="125"/>
    </location>
</feature>
<name>A0A5N0VH64_9PSEU</name>
<keyword evidence="6 7" id="KW-0472">Membrane</keyword>
<dbReference type="CDD" id="cd06173">
    <property type="entry name" value="MFS_MefA_like"/>
    <property type="match status" value="1"/>
</dbReference>
<feature type="transmembrane region" description="Helical" evidence="7">
    <location>
        <begin position="255"/>
        <end position="277"/>
    </location>
</feature>
<evidence type="ECO:0000256" key="5">
    <source>
        <dbReference type="ARBA" id="ARBA00022989"/>
    </source>
</evidence>
<keyword evidence="10" id="KW-1185">Reference proteome</keyword>
<dbReference type="SUPFAM" id="SSF103473">
    <property type="entry name" value="MFS general substrate transporter"/>
    <property type="match status" value="1"/>
</dbReference>
<feature type="transmembrane region" description="Helical" evidence="7">
    <location>
        <begin position="171"/>
        <end position="189"/>
    </location>
</feature>
<dbReference type="Proteomes" id="UP000319769">
    <property type="component" value="Unassembled WGS sequence"/>
</dbReference>
<organism evidence="9 10">
    <name type="scientific">Amycolatopsis acidicola</name>
    <dbReference type="NCBI Taxonomy" id="2596893"/>
    <lineage>
        <taxon>Bacteria</taxon>
        <taxon>Bacillati</taxon>
        <taxon>Actinomycetota</taxon>
        <taxon>Actinomycetes</taxon>
        <taxon>Pseudonocardiales</taxon>
        <taxon>Pseudonocardiaceae</taxon>
        <taxon>Amycolatopsis</taxon>
    </lineage>
</organism>
<evidence type="ECO:0000256" key="3">
    <source>
        <dbReference type="ARBA" id="ARBA00022475"/>
    </source>
</evidence>
<dbReference type="AlphaFoldDB" id="A0A5N0VH64"/>
<evidence type="ECO:0000256" key="6">
    <source>
        <dbReference type="ARBA" id="ARBA00023136"/>
    </source>
</evidence>
<evidence type="ECO:0000256" key="2">
    <source>
        <dbReference type="ARBA" id="ARBA00022448"/>
    </source>
</evidence>
<keyword evidence="2" id="KW-0813">Transport</keyword>
<protein>
    <submittedName>
        <fullName evidence="9">MFS transporter</fullName>
    </submittedName>
</protein>
<evidence type="ECO:0000256" key="4">
    <source>
        <dbReference type="ARBA" id="ARBA00022692"/>
    </source>
</evidence>
<evidence type="ECO:0000259" key="8">
    <source>
        <dbReference type="PROSITE" id="PS50850"/>
    </source>
</evidence>
<dbReference type="RefSeq" id="WP_144762292.1">
    <property type="nucleotide sequence ID" value="NZ_VMNW02000006.1"/>
</dbReference>
<dbReference type="PANTHER" id="PTHR23513">
    <property type="entry name" value="INTEGRAL MEMBRANE EFFLUX PROTEIN-RELATED"/>
    <property type="match status" value="1"/>
</dbReference>
<keyword evidence="4 7" id="KW-0812">Transmembrane</keyword>
<keyword evidence="5 7" id="KW-1133">Transmembrane helix</keyword>
<dbReference type="Gene3D" id="1.20.1250.20">
    <property type="entry name" value="MFS general substrate transporter like domains"/>
    <property type="match status" value="1"/>
</dbReference>
<reference evidence="9" key="1">
    <citation type="submission" date="2019-09" db="EMBL/GenBank/DDBJ databases">
        <authorList>
            <person name="Teo W.F.A."/>
            <person name="Duangmal K."/>
        </authorList>
    </citation>
    <scope>NUCLEOTIDE SEQUENCE [LARGE SCALE GENOMIC DNA]</scope>
    <source>
        <strain evidence="9">K81G1</strain>
    </source>
</reference>
<dbReference type="PROSITE" id="PS50850">
    <property type="entry name" value="MFS"/>
    <property type="match status" value="1"/>
</dbReference>
<dbReference type="PANTHER" id="PTHR23513:SF6">
    <property type="entry name" value="MAJOR FACILITATOR SUPERFAMILY ASSOCIATED DOMAIN-CONTAINING PROTEIN"/>
    <property type="match status" value="1"/>
</dbReference>
<feature type="transmembrane region" description="Helical" evidence="7">
    <location>
        <begin position="311"/>
        <end position="333"/>
    </location>
</feature>
<dbReference type="InterPro" id="IPR010290">
    <property type="entry name" value="TM_effector"/>
</dbReference>
<feature type="transmembrane region" description="Helical" evidence="7">
    <location>
        <begin position="229"/>
        <end position="249"/>
    </location>
</feature>
<dbReference type="GO" id="GO:0022857">
    <property type="term" value="F:transmembrane transporter activity"/>
    <property type="evidence" value="ECO:0007669"/>
    <property type="project" value="InterPro"/>
</dbReference>
<gene>
    <name evidence="9" type="ORF">FPZ12_007055</name>
</gene>
<evidence type="ECO:0000256" key="1">
    <source>
        <dbReference type="ARBA" id="ARBA00004651"/>
    </source>
</evidence>
<feature type="transmembrane region" description="Helical" evidence="7">
    <location>
        <begin position="289"/>
        <end position="305"/>
    </location>
</feature>
<feature type="domain" description="Major facilitator superfamily (MFS) profile" evidence="8">
    <location>
        <begin position="222"/>
        <end position="421"/>
    </location>
</feature>
<comment type="caution">
    <text evidence="9">The sequence shown here is derived from an EMBL/GenBank/DDBJ whole genome shotgun (WGS) entry which is preliminary data.</text>
</comment>
<feature type="transmembrane region" description="Helical" evidence="7">
    <location>
        <begin position="380"/>
        <end position="398"/>
    </location>
</feature>
<dbReference type="InterPro" id="IPR036259">
    <property type="entry name" value="MFS_trans_sf"/>
</dbReference>
<proteinExistence type="predicted"/>
<dbReference type="Pfam" id="PF05977">
    <property type="entry name" value="MFS_3"/>
    <property type="match status" value="1"/>
</dbReference>
<comment type="subcellular location">
    <subcellularLocation>
        <location evidence="1">Cell membrane</location>
        <topology evidence="1">Multi-pass membrane protein</topology>
    </subcellularLocation>
</comment>
<dbReference type="InterPro" id="IPR020846">
    <property type="entry name" value="MFS_dom"/>
</dbReference>
<feature type="transmembrane region" description="Helical" evidence="7">
    <location>
        <begin position="354"/>
        <end position="374"/>
    </location>
</feature>
<sequence length="421" mass="44389">MTDPGGLFRHAGFRRLWTADLLSQFGDRITVLALPLLAATTLGASAFEVASLRTVQTLAYLVLGLQAGAWCDRIRLRPLLIGTDLGRAIAFGSVPLAAAFGVLTLGQLFGVVAVAGVLAVFFEVGHQTYLPRLIDRGRLIEGNARLQANTSVAAVAAPSAAGFLVQYFGGPFALGLNALSFLWSAGWLGRIRQAERVPRPENQAPLLKQIREGLAFVHRHPLLRPLAETTALGSLSQSFMLAISVVFLLDEIHLTPGQIGLISSTGLLGAVTGALVGQRLAAWIGEARCLWLSGLVLAFGYVLVASTTTGAGVLCYPIGNFLAAGAITVFNILQVSFQQAVTPENLRGRVNATMRFTIFGMAPLGSLLAGIVAETAGTRASLWIAAAGLTLAGLRLLCSPMRRLRRLPDAYVAGDPGSRSA</sequence>
<evidence type="ECO:0000256" key="7">
    <source>
        <dbReference type="SAM" id="Phobius"/>
    </source>
</evidence>